<protein>
    <submittedName>
        <fullName evidence="1">Uncharacterized protein</fullName>
    </submittedName>
</protein>
<dbReference type="OrthoDB" id="77601at2759"/>
<evidence type="ECO:0000313" key="1">
    <source>
        <dbReference type="EMBL" id="CDW52362.1"/>
    </source>
</evidence>
<name>A0A077YWE5_TRITR</name>
<accession>A0A077YWE5</accession>
<sequence length="179" mass="20409">MEMLCDNQQLDVLEAALFMVACAERKIISRVGNCWHCWNLICSCSHDAYGCLRGAQNDIMKRMLMLLLENDMQLESLDCRRFSAGLPESIAIVMEMLCDNQQLDVLEAALFMVACAERKIISRVENCWCCSNTICSCGRGAYGCLRGAQNDITNRRLLMLENDMQLESYCLWFHVRGAR</sequence>
<dbReference type="Proteomes" id="UP000030665">
    <property type="component" value="Unassembled WGS sequence"/>
</dbReference>
<proteinExistence type="predicted"/>
<dbReference type="AlphaFoldDB" id="A0A077YWE5"/>
<keyword evidence="2" id="KW-1185">Reference proteome</keyword>
<reference evidence="1" key="2">
    <citation type="submission" date="2014-03" db="EMBL/GenBank/DDBJ databases">
        <title>The whipworm genome and dual-species transcriptomics of an intimate host-pathogen interaction.</title>
        <authorList>
            <person name="Foth B.J."/>
            <person name="Tsai I.J."/>
            <person name="Reid A.J."/>
            <person name="Bancroft A.J."/>
            <person name="Nichol S."/>
            <person name="Tracey A."/>
            <person name="Holroyd N."/>
            <person name="Cotton J.A."/>
            <person name="Stanley E.J."/>
            <person name="Zarowiecki M."/>
            <person name="Liu J.Z."/>
            <person name="Huckvale T."/>
            <person name="Cooper P.J."/>
            <person name="Grencis R.K."/>
            <person name="Berriman M."/>
        </authorList>
    </citation>
    <scope>NUCLEOTIDE SEQUENCE [LARGE SCALE GENOMIC DNA]</scope>
</reference>
<gene>
    <name evidence="1" type="ORF">TTRE_0000062101</name>
</gene>
<organism evidence="1 2">
    <name type="scientific">Trichuris trichiura</name>
    <name type="common">Whipworm</name>
    <name type="synonym">Trichocephalus trichiurus</name>
    <dbReference type="NCBI Taxonomy" id="36087"/>
    <lineage>
        <taxon>Eukaryota</taxon>
        <taxon>Metazoa</taxon>
        <taxon>Ecdysozoa</taxon>
        <taxon>Nematoda</taxon>
        <taxon>Enoplea</taxon>
        <taxon>Dorylaimia</taxon>
        <taxon>Trichinellida</taxon>
        <taxon>Trichuridae</taxon>
        <taxon>Trichuris</taxon>
    </lineage>
</organism>
<reference evidence="1" key="1">
    <citation type="submission" date="2014-01" db="EMBL/GenBank/DDBJ databases">
        <authorList>
            <person name="Aslett M."/>
        </authorList>
    </citation>
    <scope>NUCLEOTIDE SEQUENCE</scope>
</reference>
<dbReference type="EMBL" id="HG805820">
    <property type="protein sequence ID" value="CDW52362.1"/>
    <property type="molecule type" value="Genomic_DNA"/>
</dbReference>
<evidence type="ECO:0000313" key="2">
    <source>
        <dbReference type="Proteomes" id="UP000030665"/>
    </source>
</evidence>